<name>A0BVE2_PARTE</name>
<organism evidence="1 2">
    <name type="scientific">Paramecium tetraurelia</name>
    <dbReference type="NCBI Taxonomy" id="5888"/>
    <lineage>
        <taxon>Eukaryota</taxon>
        <taxon>Sar</taxon>
        <taxon>Alveolata</taxon>
        <taxon>Ciliophora</taxon>
        <taxon>Intramacronucleata</taxon>
        <taxon>Oligohymenophorea</taxon>
        <taxon>Peniculida</taxon>
        <taxon>Parameciidae</taxon>
        <taxon>Paramecium</taxon>
    </lineage>
</organism>
<accession>A0BVE2</accession>
<dbReference type="Pfam" id="PF07004">
    <property type="entry name" value="SHIPPO-rpt"/>
    <property type="match status" value="2"/>
</dbReference>
<dbReference type="AlphaFoldDB" id="A0BVE2"/>
<gene>
    <name evidence="1" type="ORF">GSPATT00005755001</name>
</gene>
<dbReference type="HOGENOM" id="CLU_1499100_0_0_1"/>
<dbReference type="InParanoid" id="A0BVE2"/>
<dbReference type="InterPro" id="IPR010736">
    <property type="entry name" value="SHIPPO-rpt"/>
</dbReference>
<evidence type="ECO:0000313" key="1">
    <source>
        <dbReference type="EMBL" id="CAK62509.1"/>
    </source>
</evidence>
<protein>
    <submittedName>
        <fullName evidence="1">Uncharacterized protein</fullName>
    </submittedName>
</protein>
<dbReference type="OMA" id="GHYITQQ"/>
<proteinExistence type="predicted"/>
<evidence type="ECO:0000313" key="2">
    <source>
        <dbReference type="Proteomes" id="UP000000600"/>
    </source>
</evidence>
<dbReference type="Proteomes" id="UP000000600">
    <property type="component" value="Unassembled WGS sequence"/>
</dbReference>
<dbReference type="OrthoDB" id="286530at2759"/>
<dbReference type="EMBL" id="CT868019">
    <property type="protein sequence ID" value="CAK62509.1"/>
    <property type="molecule type" value="Genomic_DNA"/>
</dbReference>
<dbReference type="RefSeq" id="XP_001429907.1">
    <property type="nucleotide sequence ID" value="XM_001429870.1"/>
</dbReference>
<dbReference type="GeneID" id="5015691"/>
<sequence length="186" mass="21029">MNSQLQGIPDNLDQKLEFFNERKQQELQKRARILKYSHLKSKGYTFGLGRNPMEKQLETPGPGHYITQQSETPISYSMGVRLNQKGNCNSIALVHKFEAPPLGTYEIKGLDKYGYYTNSKFKNACATLFSPLKNSNAKQSIVTPGPGDYELPGSINSRGKYFVSNFKTNQGWALGKKSLSQRKAYY</sequence>
<keyword evidence="2" id="KW-1185">Reference proteome</keyword>
<dbReference type="KEGG" id="ptm:GSPATT00005755001"/>
<reference evidence="1 2" key="1">
    <citation type="journal article" date="2006" name="Nature">
        <title>Global trends of whole-genome duplications revealed by the ciliate Paramecium tetraurelia.</title>
        <authorList>
            <consortium name="Genoscope"/>
            <person name="Aury J.-M."/>
            <person name="Jaillon O."/>
            <person name="Duret L."/>
            <person name="Noel B."/>
            <person name="Jubin C."/>
            <person name="Porcel B.M."/>
            <person name="Segurens B."/>
            <person name="Daubin V."/>
            <person name="Anthouard V."/>
            <person name="Aiach N."/>
            <person name="Arnaiz O."/>
            <person name="Billaut A."/>
            <person name="Beisson J."/>
            <person name="Blanc I."/>
            <person name="Bouhouche K."/>
            <person name="Camara F."/>
            <person name="Duharcourt S."/>
            <person name="Guigo R."/>
            <person name="Gogendeau D."/>
            <person name="Katinka M."/>
            <person name="Keller A.-M."/>
            <person name="Kissmehl R."/>
            <person name="Klotz C."/>
            <person name="Koll F."/>
            <person name="Le Moue A."/>
            <person name="Lepere C."/>
            <person name="Malinsky S."/>
            <person name="Nowacki M."/>
            <person name="Nowak J.K."/>
            <person name="Plattner H."/>
            <person name="Poulain J."/>
            <person name="Ruiz F."/>
            <person name="Serrano V."/>
            <person name="Zagulski M."/>
            <person name="Dessen P."/>
            <person name="Betermier M."/>
            <person name="Weissenbach J."/>
            <person name="Scarpelli C."/>
            <person name="Schachter V."/>
            <person name="Sperling L."/>
            <person name="Meyer E."/>
            <person name="Cohen J."/>
            <person name="Wincker P."/>
        </authorList>
    </citation>
    <scope>NUCLEOTIDE SEQUENCE [LARGE SCALE GENOMIC DNA]</scope>
    <source>
        <strain evidence="1 2">Stock d4-2</strain>
    </source>
</reference>